<reference evidence="1 2" key="1">
    <citation type="submission" date="2024-02" db="EMBL/GenBank/DDBJ databases">
        <authorList>
            <person name="Vignale AGUSTIN F."/>
            <person name="Sosa J E."/>
            <person name="Modenutti C."/>
        </authorList>
    </citation>
    <scope>NUCLEOTIDE SEQUENCE [LARGE SCALE GENOMIC DNA]</scope>
</reference>
<gene>
    <name evidence="1" type="ORF">ILEXP_LOCUS34636</name>
</gene>
<sequence length="112" mass="12598">MVDYQVKDPKLSQSLFCTQIGKKEGQLESIVQDIETIVRSYVEKHYTSNFTCQSRYGTIFLGSGSIRKIILVATSLVGIVNCSQADINKNIDMIAATWKECKYFTISPEYGT</sequence>
<dbReference type="EMBL" id="CAUOFW020004392">
    <property type="protein sequence ID" value="CAK9165469.1"/>
    <property type="molecule type" value="Genomic_DNA"/>
</dbReference>
<keyword evidence="2" id="KW-1185">Reference proteome</keyword>
<organism evidence="1 2">
    <name type="scientific">Ilex paraguariensis</name>
    <name type="common">yerba mate</name>
    <dbReference type="NCBI Taxonomy" id="185542"/>
    <lineage>
        <taxon>Eukaryota</taxon>
        <taxon>Viridiplantae</taxon>
        <taxon>Streptophyta</taxon>
        <taxon>Embryophyta</taxon>
        <taxon>Tracheophyta</taxon>
        <taxon>Spermatophyta</taxon>
        <taxon>Magnoliopsida</taxon>
        <taxon>eudicotyledons</taxon>
        <taxon>Gunneridae</taxon>
        <taxon>Pentapetalae</taxon>
        <taxon>asterids</taxon>
        <taxon>campanulids</taxon>
        <taxon>Aquifoliales</taxon>
        <taxon>Aquifoliaceae</taxon>
        <taxon>Ilex</taxon>
    </lineage>
</organism>
<name>A0ABC8T7U1_9AQUA</name>
<evidence type="ECO:0000313" key="1">
    <source>
        <dbReference type="EMBL" id="CAK9165469.1"/>
    </source>
</evidence>
<protein>
    <submittedName>
        <fullName evidence="1">Uncharacterized protein</fullName>
    </submittedName>
</protein>
<accession>A0ABC8T7U1</accession>
<proteinExistence type="predicted"/>
<comment type="caution">
    <text evidence="1">The sequence shown here is derived from an EMBL/GenBank/DDBJ whole genome shotgun (WGS) entry which is preliminary data.</text>
</comment>
<dbReference type="Proteomes" id="UP001642360">
    <property type="component" value="Unassembled WGS sequence"/>
</dbReference>
<evidence type="ECO:0000313" key="2">
    <source>
        <dbReference type="Proteomes" id="UP001642360"/>
    </source>
</evidence>
<dbReference type="AlphaFoldDB" id="A0ABC8T7U1"/>